<evidence type="ECO:0000256" key="1">
    <source>
        <dbReference type="ARBA" id="ARBA00022630"/>
    </source>
</evidence>
<accession>A0A0B1SC16</accession>
<protein>
    <recommendedName>
        <fullName evidence="5">NADH:flavin oxidoreductase/NADH oxidase N-terminal domain-containing protein</fullName>
    </recommendedName>
</protein>
<gene>
    <name evidence="3" type="ORF">OESDEN_19249</name>
</gene>
<dbReference type="InterPro" id="IPR013785">
    <property type="entry name" value="Aldolase_TIM"/>
</dbReference>
<dbReference type="SUPFAM" id="SSF51395">
    <property type="entry name" value="FMN-linked oxidoreductases"/>
    <property type="match status" value="1"/>
</dbReference>
<dbReference type="OrthoDB" id="1663137at2759"/>
<name>A0A0B1SC16_OESDE</name>
<evidence type="ECO:0008006" key="5">
    <source>
        <dbReference type="Google" id="ProtNLM"/>
    </source>
</evidence>
<dbReference type="EMBL" id="KN594508">
    <property type="protein sequence ID" value="KHJ81067.1"/>
    <property type="molecule type" value="Genomic_DNA"/>
</dbReference>
<dbReference type="Gene3D" id="3.20.20.70">
    <property type="entry name" value="Aldolase class I"/>
    <property type="match status" value="1"/>
</dbReference>
<keyword evidence="2" id="KW-0560">Oxidoreductase</keyword>
<sequence length="147" mass="16241">LSSSNGYTLVFNIQPIKEVHSRLPAGGADLSVLGHEITFRNGRTAQNRFLKAALTERISSWDPKNHKKRGIPPQRLINMYDKWGHGKFGVILTGNVCVDPWNLESAGNVVFSKENDCPELRQACVKWAEAMKQDGALAVAQISHTSS</sequence>
<dbReference type="PANTHER" id="PTHR43656:SF5">
    <property type="entry name" value="NADH:FLAVIN OXIDOREDUCTASE_NADH OXIDASE N-TERMINAL DOMAIN-CONTAINING PROTEIN"/>
    <property type="match status" value="1"/>
</dbReference>
<evidence type="ECO:0000313" key="3">
    <source>
        <dbReference type="EMBL" id="KHJ81067.1"/>
    </source>
</evidence>
<dbReference type="PANTHER" id="PTHR43656">
    <property type="entry name" value="BINDING OXIDOREDUCTASE, PUTATIVE (AFU_ORTHOLOGUE AFUA_2G08260)-RELATED"/>
    <property type="match status" value="1"/>
</dbReference>
<dbReference type="Proteomes" id="UP000053660">
    <property type="component" value="Unassembled WGS sequence"/>
</dbReference>
<evidence type="ECO:0000256" key="2">
    <source>
        <dbReference type="ARBA" id="ARBA00023002"/>
    </source>
</evidence>
<proteinExistence type="predicted"/>
<dbReference type="GO" id="GO:0016491">
    <property type="term" value="F:oxidoreductase activity"/>
    <property type="evidence" value="ECO:0007669"/>
    <property type="project" value="UniProtKB-KW"/>
</dbReference>
<keyword evidence="1" id="KW-0285">Flavoprotein</keyword>
<dbReference type="InterPro" id="IPR051799">
    <property type="entry name" value="NADH_flavin_oxidoreductase"/>
</dbReference>
<feature type="non-terminal residue" evidence="3">
    <location>
        <position position="1"/>
    </location>
</feature>
<dbReference type="AlphaFoldDB" id="A0A0B1SC16"/>
<evidence type="ECO:0000313" key="4">
    <source>
        <dbReference type="Proteomes" id="UP000053660"/>
    </source>
</evidence>
<reference evidence="3 4" key="1">
    <citation type="submission" date="2014-03" db="EMBL/GenBank/DDBJ databases">
        <title>Draft genome of the hookworm Oesophagostomum dentatum.</title>
        <authorList>
            <person name="Mitreva M."/>
        </authorList>
    </citation>
    <scope>NUCLEOTIDE SEQUENCE [LARGE SCALE GENOMIC DNA]</scope>
    <source>
        <strain evidence="3 4">OD-Hann</strain>
    </source>
</reference>
<keyword evidence="4" id="KW-1185">Reference proteome</keyword>
<organism evidence="3 4">
    <name type="scientific">Oesophagostomum dentatum</name>
    <name type="common">Nodular worm</name>
    <dbReference type="NCBI Taxonomy" id="61180"/>
    <lineage>
        <taxon>Eukaryota</taxon>
        <taxon>Metazoa</taxon>
        <taxon>Ecdysozoa</taxon>
        <taxon>Nematoda</taxon>
        <taxon>Chromadorea</taxon>
        <taxon>Rhabditida</taxon>
        <taxon>Rhabditina</taxon>
        <taxon>Rhabditomorpha</taxon>
        <taxon>Strongyloidea</taxon>
        <taxon>Strongylidae</taxon>
        <taxon>Oesophagostomum</taxon>
    </lineage>
</organism>